<comment type="catalytic activity">
    <reaction evidence="1">
        <text>ATP + protein L-histidine = ADP + protein N-phospho-L-histidine.</text>
        <dbReference type="EC" id="2.7.13.3"/>
    </reaction>
</comment>
<evidence type="ECO:0000256" key="15">
    <source>
        <dbReference type="ARBA" id="ARBA00068150"/>
    </source>
</evidence>
<dbReference type="EC" id="2.7.13.3" evidence="3"/>
<dbReference type="Gene3D" id="3.40.50.2300">
    <property type="match status" value="2"/>
</dbReference>
<dbReference type="InterPro" id="IPR004358">
    <property type="entry name" value="Sig_transdc_His_kin-like_C"/>
</dbReference>
<dbReference type="Gene3D" id="3.30.450.20">
    <property type="entry name" value="PAS domain"/>
    <property type="match status" value="2"/>
</dbReference>
<dbReference type="InterPro" id="IPR003018">
    <property type="entry name" value="GAF"/>
</dbReference>
<dbReference type="CDD" id="cd16922">
    <property type="entry name" value="HATPase_EvgS-ArcB-TorS-like"/>
    <property type="match status" value="1"/>
</dbReference>
<dbReference type="RefSeq" id="WP_066980279.1">
    <property type="nucleotide sequence ID" value="NZ_LUUI01000090.1"/>
</dbReference>
<dbReference type="SMART" id="SM00388">
    <property type="entry name" value="HisKA"/>
    <property type="match status" value="1"/>
</dbReference>
<dbReference type="InterPro" id="IPR035965">
    <property type="entry name" value="PAS-like_dom_sf"/>
</dbReference>
<evidence type="ECO:0000256" key="14">
    <source>
        <dbReference type="ARBA" id="ARBA00064003"/>
    </source>
</evidence>
<dbReference type="PANTHER" id="PTHR45339">
    <property type="entry name" value="HYBRID SIGNAL TRANSDUCTION HISTIDINE KINASE J"/>
    <property type="match status" value="1"/>
</dbReference>
<dbReference type="PANTHER" id="PTHR45339:SF1">
    <property type="entry name" value="HYBRID SIGNAL TRANSDUCTION HISTIDINE KINASE J"/>
    <property type="match status" value="1"/>
</dbReference>
<dbReference type="Gene3D" id="1.10.287.130">
    <property type="match status" value="1"/>
</dbReference>
<evidence type="ECO:0000313" key="24">
    <source>
        <dbReference type="Proteomes" id="UP000078476"/>
    </source>
</evidence>
<keyword evidence="7" id="KW-0812">Transmembrane</keyword>
<dbReference type="Pfam" id="PF13185">
    <property type="entry name" value="GAF_2"/>
    <property type="match status" value="1"/>
</dbReference>
<dbReference type="CDD" id="cd00088">
    <property type="entry name" value="HPT"/>
    <property type="match status" value="1"/>
</dbReference>
<gene>
    <name evidence="23" type="ORF">A1359_06585</name>
</gene>
<dbReference type="PROSITE" id="PS50110">
    <property type="entry name" value="RESPONSE_REGULATORY"/>
    <property type="match status" value="2"/>
</dbReference>
<evidence type="ECO:0000256" key="2">
    <source>
        <dbReference type="ARBA" id="ARBA00004651"/>
    </source>
</evidence>
<keyword evidence="9 23" id="KW-0418">Kinase</keyword>
<feature type="modified residue" description="4-aspartylphosphate" evidence="17">
    <location>
        <position position="968"/>
    </location>
</feature>
<dbReference type="EMBL" id="LUUI01000090">
    <property type="protein sequence ID" value="OAI17151.1"/>
    <property type="molecule type" value="Genomic_DNA"/>
</dbReference>
<dbReference type="CDD" id="cd00130">
    <property type="entry name" value="PAS"/>
    <property type="match status" value="2"/>
</dbReference>
<dbReference type="PROSITE" id="PS50894">
    <property type="entry name" value="HPT"/>
    <property type="match status" value="1"/>
</dbReference>
<feature type="domain" description="HPt" evidence="22">
    <location>
        <begin position="1076"/>
        <end position="1166"/>
    </location>
</feature>
<name>A0A177NGZ9_9GAMM</name>
<evidence type="ECO:0000256" key="11">
    <source>
        <dbReference type="ARBA" id="ARBA00022989"/>
    </source>
</evidence>
<dbReference type="SUPFAM" id="SSF47384">
    <property type="entry name" value="Homodimeric domain of signal transducing histidine kinase"/>
    <property type="match status" value="1"/>
</dbReference>
<evidence type="ECO:0000259" key="18">
    <source>
        <dbReference type="PROSITE" id="PS50109"/>
    </source>
</evidence>
<evidence type="ECO:0000259" key="21">
    <source>
        <dbReference type="PROSITE" id="PS50113"/>
    </source>
</evidence>
<evidence type="ECO:0000259" key="22">
    <source>
        <dbReference type="PROSITE" id="PS50894"/>
    </source>
</evidence>
<feature type="domain" description="PAC" evidence="21">
    <location>
        <begin position="295"/>
        <end position="347"/>
    </location>
</feature>
<evidence type="ECO:0000256" key="8">
    <source>
        <dbReference type="ARBA" id="ARBA00022741"/>
    </source>
</evidence>
<dbReference type="NCBIfam" id="TIGR00229">
    <property type="entry name" value="sensory_box"/>
    <property type="match status" value="2"/>
</dbReference>
<dbReference type="FunFam" id="1.10.287.130:FF:000002">
    <property type="entry name" value="Two-component osmosensing histidine kinase"/>
    <property type="match status" value="1"/>
</dbReference>
<dbReference type="InterPro" id="IPR008207">
    <property type="entry name" value="Sig_transdc_His_kin_Hpt_dom"/>
</dbReference>
<feature type="domain" description="Response regulatory" evidence="19">
    <location>
        <begin position="773"/>
        <end position="893"/>
    </location>
</feature>
<dbReference type="Pfam" id="PF02518">
    <property type="entry name" value="HATPase_c"/>
    <property type="match status" value="1"/>
</dbReference>
<dbReference type="Gene3D" id="3.30.565.10">
    <property type="entry name" value="Histidine kinase-like ATPase, C-terminal domain"/>
    <property type="match status" value="1"/>
</dbReference>
<dbReference type="SUPFAM" id="SSF55874">
    <property type="entry name" value="ATPase domain of HSP90 chaperone/DNA topoisomerase II/histidine kinase"/>
    <property type="match status" value="1"/>
</dbReference>
<evidence type="ECO:0000256" key="12">
    <source>
        <dbReference type="ARBA" id="ARBA00023012"/>
    </source>
</evidence>
<dbReference type="GO" id="GO:0005886">
    <property type="term" value="C:plasma membrane"/>
    <property type="evidence" value="ECO:0007669"/>
    <property type="project" value="UniProtKB-SubCell"/>
</dbReference>
<dbReference type="Gene3D" id="1.20.120.160">
    <property type="entry name" value="HPT domain"/>
    <property type="match status" value="1"/>
</dbReference>
<dbReference type="CDD" id="cd17546">
    <property type="entry name" value="REC_hyHK_CKI1_RcsC-like"/>
    <property type="match status" value="1"/>
</dbReference>
<evidence type="ECO:0000256" key="4">
    <source>
        <dbReference type="ARBA" id="ARBA00022475"/>
    </source>
</evidence>
<dbReference type="AlphaFoldDB" id="A0A177NGZ9"/>
<dbReference type="SUPFAM" id="SSF47226">
    <property type="entry name" value="Histidine-containing phosphotransfer domain, HPT domain"/>
    <property type="match status" value="1"/>
</dbReference>
<dbReference type="SMART" id="SM00073">
    <property type="entry name" value="HPT"/>
    <property type="match status" value="1"/>
</dbReference>
<dbReference type="InterPro" id="IPR036641">
    <property type="entry name" value="HPT_dom_sf"/>
</dbReference>
<evidence type="ECO:0000256" key="6">
    <source>
        <dbReference type="ARBA" id="ARBA00022679"/>
    </source>
</evidence>
<dbReference type="InterPro" id="IPR029016">
    <property type="entry name" value="GAF-like_dom_sf"/>
</dbReference>
<dbReference type="PROSITE" id="PS50113">
    <property type="entry name" value="PAC"/>
    <property type="match status" value="2"/>
</dbReference>
<keyword evidence="4" id="KW-1003">Cell membrane</keyword>
<evidence type="ECO:0000256" key="9">
    <source>
        <dbReference type="ARBA" id="ARBA00022777"/>
    </source>
</evidence>
<dbReference type="Pfam" id="PF08447">
    <property type="entry name" value="PAS_3"/>
    <property type="match status" value="1"/>
</dbReference>
<dbReference type="InterPro" id="IPR005467">
    <property type="entry name" value="His_kinase_dom"/>
</dbReference>
<dbReference type="STRING" id="980561.A1359_06585"/>
<dbReference type="Gene3D" id="3.30.450.40">
    <property type="match status" value="1"/>
</dbReference>
<dbReference type="InterPro" id="IPR036097">
    <property type="entry name" value="HisK_dim/P_sf"/>
</dbReference>
<protein>
    <recommendedName>
        <fullName evidence="15">Sensory/regulatory protein RpfC</fullName>
        <ecNumber evidence="3">2.7.13.3</ecNumber>
    </recommendedName>
</protein>
<evidence type="ECO:0000259" key="20">
    <source>
        <dbReference type="PROSITE" id="PS50112"/>
    </source>
</evidence>
<keyword evidence="10" id="KW-0067">ATP-binding</keyword>
<keyword evidence="13" id="KW-0472">Membrane</keyword>
<dbReference type="InterPro" id="IPR013767">
    <property type="entry name" value="PAS_fold"/>
</dbReference>
<dbReference type="GO" id="GO:0006355">
    <property type="term" value="P:regulation of DNA-templated transcription"/>
    <property type="evidence" value="ECO:0007669"/>
    <property type="project" value="InterPro"/>
</dbReference>
<sequence>MKKSITHLFISSLLIISSVIAIAEALVMQLLEVLPQWGIALTPLLEITLNTTLLSVLVSPLIWSLSLRPLARKISDQHIRNEQQIQYNQQLLRALDIHALVSITDINGCITHVNRQFCDVSGYNENELLGQDHRIINSGYHDKAFIRDLWHCISHGQPWQAEVCNRNKQGQFYWVDTSIVPLLGDDNKPSQYISIAQDISKTKDHQNSLLILKRALDASSEMILITDDHGCIQYVNPSLCHFTGWKAEAILGKTPTLFDSPHADPDTLRQMQQHLRQGDAWNGRLLSRRHGPAPFNIAGQTTPPDQRDYWAEISITSIRNDAGALLGYVQIQRDISDQVNKEQSLRMENADTKARLAISETLQQSLPLQQRITRVLDILFNLKEFDLQRKGGVFLKDPEQDFLDMFVLHGQFSEEFIRREQHIPFGACLCGRAAIAQEMIISDDCFCDPRHDHVFEDMQSHGHYIVPIMSAGATLGILFLYTDPYPVKIESRLTMLQQVGDMLALALLQEQAKKSLETARDIAEQATKTKAEFLANMSHEIRTPMNGVLGMLDIMKDTPMSREQQDLITTASHSAESLLIIINDILDFSKLEAGKIELEHIEFNLPMLVEEVCALLSARAHEKGLELNCFLPPSLPQRWLGDPNRIRQVLSNLIGNAVKFTDQGEVSVNLLPQAVNTKETTVRFEVKDTGIGLSPEGQARLFQPFSQADSSTARRFGGTGLGLSISKNLVHIMQGTIGVESAIGQGACFWFNLPLEIAKHTDVEQLQALVGKRALIVDDNATNRKILHHYLDHWGMLVSETDNALTALQTLEAASNNNQAFDVLLTDLHMPNMDGCALAQAITANPTIADTPRLLLSSGGLSFEADQMALGFAQILLKPVRQMQLFDAIISALQSSENKTHRPEVVPDQQALPDYNSLRLLVVEDNIINQKVIMAMLGKFNCSADLAENGQQALDKLAQQTYDLVLMDCQMPILDGYSAVRILRGQELTNNSLRTPVVALTAHVSQEEREKCLSAGMDDFLSKPIARSELAKMLAHWLGDATHCKMTAKQTKDTHNDHNPHSIWNEAAALKYLDDDYELLRDMIDLFLQEIPARLQVLQDALINHDLTALADVAHAIKGMAGHFCAEQLVHSATLLEHQARQGESTDFQNLAQNVADSAAGLISALEQKQGPLK</sequence>
<dbReference type="SUPFAM" id="SSF52172">
    <property type="entry name" value="CheY-like"/>
    <property type="match status" value="2"/>
</dbReference>
<keyword evidence="5 17" id="KW-0597">Phosphoprotein</keyword>
<dbReference type="InterPro" id="IPR011006">
    <property type="entry name" value="CheY-like_superfamily"/>
</dbReference>
<keyword evidence="8" id="KW-0547">Nucleotide-binding</keyword>
<feature type="domain" description="Response regulatory" evidence="19">
    <location>
        <begin position="919"/>
        <end position="1038"/>
    </location>
</feature>
<dbReference type="Pfam" id="PF00072">
    <property type="entry name" value="Response_reg"/>
    <property type="match status" value="2"/>
</dbReference>
<evidence type="ECO:0000256" key="13">
    <source>
        <dbReference type="ARBA" id="ARBA00023136"/>
    </source>
</evidence>
<keyword evidence="24" id="KW-1185">Reference proteome</keyword>
<dbReference type="InterPro" id="IPR036890">
    <property type="entry name" value="HATPase_C_sf"/>
</dbReference>
<dbReference type="InterPro" id="IPR000700">
    <property type="entry name" value="PAS-assoc_C"/>
</dbReference>
<evidence type="ECO:0000256" key="10">
    <source>
        <dbReference type="ARBA" id="ARBA00022840"/>
    </source>
</evidence>
<dbReference type="InterPro" id="IPR001789">
    <property type="entry name" value="Sig_transdc_resp-reg_receiver"/>
</dbReference>
<proteinExistence type="predicted"/>
<feature type="domain" description="PAS" evidence="20">
    <location>
        <begin position="208"/>
        <end position="278"/>
    </location>
</feature>
<comment type="subunit">
    <text evidence="14">At low DSF concentrations, interacts with RpfF.</text>
</comment>
<accession>A0A177NGZ9</accession>
<evidence type="ECO:0000256" key="7">
    <source>
        <dbReference type="ARBA" id="ARBA00022692"/>
    </source>
</evidence>
<dbReference type="Pfam" id="PF00512">
    <property type="entry name" value="HisKA"/>
    <property type="match status" value="1"/>
</dbReference>
<evidence type="ECO:0000256" key="5">
    <source>
        <dbReference type="ARBA" id="ARBA00022553"/>
    </source>
</evidence>
<feature type="modified residue" description="Phosphohistidine" evidence="16">
    <location>
        <position position="1115"/>
    </location>
</feature>
<dbReference type="PROSITE" id="PS50109">
    <property type="entry name" value="HIS_KIN"/>
    <property type="match status" value="1"/>
</dbReference>
<dbReference type="CDD" id="cd00082">
    <property type="entry name" value="HisKA"/>
    <property type="match status" value="1"/>
</dbReference>
<dbReference type="InterPro" id="IPR000014">
    <property type="entry name" value="PAS"/>
</dbReference>
<evidence type="ECO:0000256" key="16">
    <source>
        <dbReference type="PROSITE-ProRule" id="PRU00110"/>
    </source>
</evidence>
<dbReference type="Pfam" id="PF01627">
    <property type="entry name" value="Hpt"/>
    <property type="match status" value="1"/>
</dbReference>
<comment type="caution">
    <text evidence="23">The sequence shown here is derived from an EMBL/GenBank/DDBJ whole genome shotgun (WGS) entry which is preliminary data.</text>
</comment>
<dbReference type="SUPFAM" id="SSF55785">
    <property type="entry name" value="PYP-like sensor domain (PAS domain)"/>
    <property type="match status" value="2"/>
</dbReference>
<dbReference type="CDD" id="cd00156">
    <property type="entry name" value="REC"/>
    <property type="match status" value="1"/>
</dbReference>
<dbReference type="PRINTS" id="PR00344">
    <property type="entry name" value="BCTRLSENSOR"/>
</dbReference>
<comment type="subcellular location">
    <subcellularLocation>
        <location evidence="2">Cell membrane</location>
        <topology evidence="2">Multi-pass membrane protein</topology>
    </subcellularLocation>
</comment>
<evidence type="ECO:0000313" key="23">
    <source>
        <dbReference type="EMBL" id="OAI17151.1"/>
    </source>
</evidence>
<feature type="domain" description="Histidine kinase" evidence="18">
    <location>
        <begin position="536"/>
        <end position="757"/>
    </location>
</feature>
<dbReference type="SMART" id="SM00448">
    <property type="entry name" value="REC"/>
    <property type="match status" value="2"/>
</dbReference>
<dbReference type="SMART" id="SM00387">
    <property type="entry name" value="HATPase_c"/>
    <property type="match status" value="1"/>
</dbReference>
<dbReference type="GO" id="GO:0005524">
    <property type="term" value="F:ATP binding"/>
    <property type="evidence" value="ECO:0007669"/>
    <property type="project" value="UniProtKB-KW"/>
</dbReference>
<reference evidence="23 24" key="1">
    <citation type="submission" date="2016-03" db="EMBL/GenBank/DDBJ databases">
        <authorList>
            <person name="Ploux O."/>
        </authorList>
    </citation>
    <scope>NUCLEOTIDE SEQUENCE [LARGE SCALE GENOMIC DNA]</scope>
    <source>
        <strain evidence="23 24">R-45370</strain>
    </source>
</reference>
<evidence type="ECO:0000256" key="17">
    <source>
        <dbReference type="PROSITE-ProRule" id="PRU00169"/>
    </source>
</evidence>
<feature type="modified residue" description="4-aspartylphosphate" evidence="17">
    <location>
        <position position="827"/>
    </location>
</feature>
<keyword evidence="12" id="KW-0902">Two-component regulatory system</keyword>
<dbReference type="PROSITE" id="PS50112">
    <property type="entry name" value="PAS"/>
    <property type="match status" value="2"/>
</dbReference>
<evidence type="ECO:0000259" key="19">
    <source>
        <dbReference type="PROSITE" id="PS50110"/>
    </source>
</evidence>
<dbReference type="SUPFAM" id="SSF55781">
    <property type="entry name" value="GAF domain-like"/>
    <property type="match status" value="1"/>
</dbReference>
<dbReference type="InterPro" id="IPR013655">
    <property type="entry name" value="PAS_fold_3"/>
</dbReference>
<feature type="domain" description="PAC" evidence="21">
    <location>
        <begin position="157"/>
        <end position="211"/>
    </location>
</feature>
<feature type="domain" description="PAS" evidence="20">
    <location>
        <begin position="87"/>
        <end position="131"/>
    </location>
</feature>
<dbReference type="Proteomes" id="UP000078476">
    <property type="component" value="Unassembled WGS sequence"/>
</dbReference>
<organism evidence="23 24">
    <name type="scientific">Methylomonas lenta</name>
    <dbReference type="NCBI Taxonomy" id="980561"/>
    <lineage>
        <taxon>Bacteria</taxon>
        <taxon>Pseudomonadati</taxon>
        <taxon>Pseudomonadota</taxon>
        <taxon>Gammaproteobacteria</taxon>
        <taxon>Methylococcales</taxon>
        <taxon>Methylococcaceae</taxon>
        <taxon>Methylomonas</taxon>
    </lineage>
</organism>
<dbReference type="InterPro" id="IPR003594">
    <property type="entry name" value="HATPase_dom"/>
</dbReference>
<evidence type="ECO:0000256" key="1">
    <source>
        <dbReference type="ARBA" id="ARBA00000085"/>
    </source>
</evidence>
<evidence type="ECO:0000256" key="3">
    <source>
        <dbReference type="ARBA" id="ARBA00012438"/>
    </source>
</evidence>
<dbReference type="InterPro" id="IPR003661">
    <property type="entry name" value="HisK_dim/P_dom"/>
</dbReference>
<dbReference type="OrthoDB" id="9810730at2"/>
<dbReference type="InterPro" id="IPR001610">
    <property type="entry name" value="PAC"/>
</dbReference>
<dbReference type="SMART" id="SM00086">
    <property type="entry name" value="PAC"/>
    <property type="match status" value="2"/>
</dbReference>
<dbReference type="FunFam" id="3.30.565.10:FF:000010">
    <property type="entry name" value="Sensor histidine kinase RcsC"/>
    <property type="match status" value="1"/>
</dbReference>
<keyword evidence="6" id="KW-0808">Transferase</keyword>
<dbReference type="Pfam" id="PF00989">
    <property type="entry name" value="PAS"/>
    <property type="match status" value="1"/>
</dbReference>
<dbReference type="GO" id="GO:0000155">
    <property type="term" value="F:phosphorelay sensor kinase activity"/>
    <property type="evidence" value="ECO:0007669"/>
    <property type="project" value="InterPro"/>
</dbReference>
<dbReference type="SMART" id="SM00091">
    <property type="entry name" value="PAS"/>
    <property type="match status" value="2"/>
</dbReference>
<keyword evidence="11" id="KW-1133">Transmembrane helix</keyword>